<dbReference type="GO" id="GO:0016740">
    <property type="term" value="F:transferase activity"/>
    <property type="evidence" value="ECO:0007669"/>
    <property type="project" value="UniProtKB-KW"/>
</dbReference>
<dbReference type="Gene3D" id="2.160.10.10">
    <property type="entry name" value="Hexapeptide repeat proteins"/>
    <property type="match status" value="1"/>
</dbReference>
<evidence type="ECO:0000313" key="2">
    <source>
        <dbReference type="EMBL" id="PJF47652.1"/>
    </source>
</evidence>
<dbReference type="PANTHER" id="PTHR42883">
    <property type="entry name" value="GLUCOSE-1-PHOSPHATE THYMIDYLTRANSFERASE"/>
    <property type="match status" value="1"/>
</dbReference>
<dbReference type="CDD" id="cd04189">
    <property type="entry name" value="G1P_TT_long"/>
    <property type="match status" value="1"/>
</dbReference>
<evidence type="ECO:0000313" key="3">
    <source>
        <dbReference type="Proteomes" id="UP000230790"/>
    </source>
</evidence>
<dbReference type="InterPro" id="IPR005908">
    <property type="entry name" value="G1P_thy_trans_l"/>
</dbReference>
<comment type="caution">
    <text evidence="2">The sequence shown here is derived from an EMBL/GenBank/DDBJ whole genome shotgun (WGS) entry which is preliminary data.</text>
</comment>
<proteinExistence type="predicted"/>
<dbReference type="PANTHER" id="PTHR42883:SF2">
    <property type="entry name" value="THYMIDYLYLTRANSFERASE"/>
    <property type="match status" value="1"/>
</dbReference>
<dbReference type="Gene3D" id="3.90.550.10">
    <property type="entry name" value="Spore Coat Polysaccharide Biosynthesis Protein SpsA, Chain A"/>
    <property type="match status" value="1"/>
</dbReference>
<dbReference type="Pfam" id="PF00483">
    <property type="entry name" value="NTP_transferase"/>
    <property type="match status" value="1"/>
</dbReference>
<dbReference type="InterPro" id="IPR029044">
    <property type="entry name" value="Nucleotide-diphossugar_trans"/>
</dbReference>
<name>A0A2M8QD19_9CHLR</name>
<dbReference type="AlphaFoldDB" id="A0A2M8QD19"/>
<dbReference type="InterPro" id="IPR005835">
    <property type="entry name" value="NTP_transferase_dom"/>
</dbReference>
<evidence type="ECO:0000259" key="1">
    <source>
        <dbReference type="Pfam" id="PF00483"/>
    </source>
</evidence>
<dbReference type="Proteomes" id="UP000230790">
    <property type="component" value="Unassembled WGS sequence"/>
</dbReference>
<dbReference type="SUPFAM" id="SSF53448">
    <property type="entry name" value="Nucleotide-diphospho-sugar transferases"/>
    <property type="match status" value="1"/>
</dbReference>
<accession>A0A2M8QD19</accession>
<dbReference type="EMBL" id="PGTN01000039">
    <property type="protein sequence ID" value="PJF47652.1"/>
    <property type="molecule type" value="Genomic_DNA"/>
</dbReference>
<feature type="domain" description="Nucleotidyl transferase" evidence="1">
    <location>
        <begin position="2"/>
        <end position="237"/>
    </location>
</feature>
<dbReference type="NCBIfam" id="TIGR01208">
    <property type="entry name" value="rmlA_long"/>
    <property type="match status" value="1"/>
</dbReference>
<gene>
    <name evidence="2" type="ORF">CUN48_07490</name>
</gene>
<sequence length="356" mass="39466">MKGLILSGGKGTRLRPLTFTSAKQLIPLANKPVLFRVIQAIRDAGIKEIGIVIAPETGAEIKSVVGDGSRWDARITYILQDEPRGLAHAVKISRDFLGDSRFVMFLGDNCIEGGIHRLIEQYAASDYNSQIVLTRVADPRQYGVAVLRPDGSIDRLVEKPKDPPSDLALVGVYMFDRHVFEAVEAIQPSWRNELEITDAIQWLVTHGYRVYPYVHTGWWVDTGKREDMLEANALVLEELVPRCEGEVDAHSVVDSRVTLERGARIVNSVVRGPTIIGENAQIINSYVGPFTSIDRDCVIENAEIERSIVLEGCRIEHIPARIHDSLIGRRSVITHAAAKPSGYRLLLGDYSQAGLL</sequence>
<organism evidence="2 3">
    <name type="scientific">Candidatus Thermofonsia Clade 3 bacterium</name>
    <dbReference type="NCBI Taxonomy" id="2364212"/>
    <lineage>
        <taxon>Bacteria</taxon>
        <taxon>Bacillati</taxon>
        <taxon>Chloroflexota</taxon>
        <taxon>Candidatus Thermofontia</taxon>
        <taxon>Candidatus Thermofonsia Clade 3</taxon>
    </lineage>
</organism>
<keyword evidence="2" id="KW-0808">Transferase</keyword>
<reference evidence="2 3" key="1">
    <citation type="submission" date="2017-11" db="EMBL/GenBank/DDBJ databases">
        <title>Evolution of Phototrophy in the Chloroflexi Phylum Driven by Horizontal Gene Transfer.</title>
        <authorList>
            <person name="Ward L.M."/>
            <person name="Hemp J."/>
            <person name="Shih P.M."/>
            <person name="Mcglynn S.E."/>
            <person name="Fischer W."/>
        </authorList>
    </citation>
    <scope>NUCLEOTIDE SEQUENCE [LARGE SCALE GENOMIC DNA]</scope>
    <source>
        <strain evidence="2">JP3_7</strain>
    </source>
</reference>
<protein>
    <submittedName>
        <fullName evidence="2">Glucose-1-phosphate thymidylyltransferase</fullName>
    </submittedName>
</protein>